<protein>
    <submittedName>
        <fullName evidence="1">Uncharacterized protein</fullName>
    </submittedName>
</protein>
<evidence type="ECO:0000313" key="2">
    <source>
        <dbReference type="Proteomes" id="UP001157133"/>
    </source>
</evidence>
<name>A0ABQ6H733_9GAMM</name>
<reference evidence="1 2" key="1">
    <citation type="submission" date="2023-03" db="EMBL/GenBank/DDBJ databases">
        <title>Draft genome sequence of Thalassotalea eurytherma JCM 18482T.</title>
        <authorList>
            <person name="Sawabe T."/>
        </authorList>
    </citation>
    <scope>NUCLEOTIDE SEQUENCE [LARGE SCALE GENOMIC DNA]</scope>
    <source>
        <strain evidence="1 2">JCM 18482</strain>
    </source>
</reference>
<gene>
    <name evidence="1" type="ORF">theurythT_20740</name>
</gene>
<sequence length="91" mass="10869">MNKDVKQLLSQHQQLIHSELKKVTSHVQREDGDWFLNTVMLEGTDSPFKFKRKQPYQSLKGQRVNLTYYRETEMIAGFEMEYMKVVRIKTS</sequence>
<comment type="caution">
    <text evidence="1">The sequence shown here is derived from an EMBL/GenBank/DDBJ whole genome shotgun (WGS) entry which is preliminary data.</text>
</comment>
<accession>A0ABQ6H733</accession>
<dbReference type="Proteomes" id="UP001157133">
    <property type="component" value="Unassembled WGS sequence"/>
</dbReference>
<organism evidence="1 2">
    <name type="scientific">Thalassotalea eurytherma</name>
    <dbReference type="NCBI Taxonomy" id="1144278"/>
    <lineage>
        <taxon>Bacteria</taxon>
        <taxon>Pseudomonadati</taxon>
        <taxon>Pseudomonadota</taxon>
        <taxon>Gammaproteobacteria</taxon>
        <taxon>Alteromonadales</taxon>
        <taxon>Colwelliaceae</taxon>
        <taxon>Thalassotalea</taxon>
    </lineage>
</organism>
<evidence type="ECO:0000313" key="1">
    <source>
        <dbReference type="EMBL" id="GLX82622.1"/>
    </source>
</evidence>
<keyword evidence="2" id="KW-1185">Reference proteome</keyword>
<proteinExistence type="predicted"/>
<dbReference type="EMBL" id="BSSU01000010">
    <property type="protein sequence ID" value="GLX82622.1"/>
    <property type="molecule type" value="Genomic_DNA"/>
</dbReference>
<dbReference type="RefSeq" id="WP_284207990.1">
    <property type="nucleotide sequence ID" value="NZ_BSSU01000010.1"/>
</dbReference>